<name>A0A8S1EK81_9PELO</name>
<dbReference type="InterPro" id="IPR013087">
    <property type="entry name" value="Znf_C2H2_type"/>
</dbReference>
<dbReference type="EMBL" id="CADEPM010000003">
    <property type="protein sequence ID" value="CAB3401471.1"/>
    <property type="molecule type" value="Genomic_DNA"/>
</dbReference>
<evidence type="ECO:0000256" key="2">
    <source>
        <dbReference type="ARBA" id="ARBA00022723"/>
    </source>
</evidence>
<proteinExistence type="predicted"/>
<organism evidence="9 10">
    <name type="scientific">Caenorhabditis bovis</name>
    <dbReference type="NCBI Taxonomy" id="2654633"/>
    <lineage>
        <taxon>Eukaryota</taxon>
        <taxon>Metazoa</taxon>
        <taxon>Ecdysozoa</taxon>
        <taxon>Nematoda</taxon>
        <taxon>Chromadorea</taxon>
        <taxon>Rhabditida</taxon>
        <taxon>Rhabditina</taxon>
        <taxon>Rhabditomorpha</taxon>
        <taxon>Rhabditoidea</taxon>
        <taxon>Rhabditidae</taxon>
        <taxon>Peloderinae</taxon>
        <taxon>Caenorhabditis</taxon>
    </lineage>
</organism>
<dbReference type="PANTHER" id="PTHR24406">
    <property type="entry name" value="TRANSCRIPTIONAL REPRESSOR CTCFL-RELATED"/>
    <property type="match status" value="1"/>
</dbReference>
<evidence type="ECO:0000256" key="4">
    <source>
        <dbReference type="ARBA" id="ARBA00022771"/>
    </source>
</evidence>
<evidence type="ECO:0000259" key="8">
    <source>
        <dbReference type="PROSITE" id="PS50157"/>
    </source>
</evidence>
<dbReference type="Gene3D" id="3.30.160.60">
    <property type="entry name" value="Classic Zinc Finger"/>
    <property type="match status" value="2"/>
</dbReference>
<accession>A0A8S1EK81</accession>
<dbReference type="SUPFAM" id="SSF57667">
    <property type="entry name" value="beta-beta-alpha zinc fingers"/>
    <property type="match status" value="2"/>
</dbReference>
<keyword evidence="4 7" id="KW-0863">Zinc-finger</keyword>
<dbReference type="Proteomes" id="UP000494206">
    <property type="component" value="Unassembled WGS sequence"/>
</dbReference>
<dbReference type="InterPro" id="IPR050888">
    <property type="entry name" value="ZnF_C2H2-type_TF"/>
</dbReference>
<dbReference type="GO" id="GO:0008270">
    <property type="term" value="F:zinc ion binding"/>
    <property type="evidence" value="ECO:0007669"/>
    <property type="project" value="UniProtKB-KW"/>
</dbReference>
<evidence type="ECO:0000256" key="5">
    <source>
        <dbReference type="ARBA" id="ARBA00022833"/>
    </source>
</evidence>
<keyword evidence="2" id="KW-0479">Metal-binding</keyword>
<sequence>MEEPPAKRSAEEQYRSYCEYLDRVETRNAANEICASLNHETAGCQCFEKIESMVEFEGLDTKGRTVSFHGEKPDLLRPALTIKSLSKSTPLTSVRKDNDEAKRRREIKTKLFMDLGIIRTNDGIDDKENKREETIKRKVKETIVTTYCELCAQNFSSAKMLLLHNSKVHGTSSLECHMCLKKFNTTSAFNKHMKTHYGPTALYHVQCEMCDRKFKDKESLTTHMKVTHFPHET</sequence>
<dbReference type="PROSITE" id="PS00028">
    <property type="entry name" value="ZINC_FINGER_C2H2_1"/>
    <property type="match status" value="3"/>
</dbReference>
<evidence type="ECO:0000256" key="7">
    <source>
        <dbReference type="PROSITE-ProRule" id="PRU00042"/>
    </source>
</evidence>
<keyword evidence="5" id="KW-0862">Zinc</keyword>
<dbReference type="AlphaFoldDB" id="A0A8S1EK81"/>
<comment type="subcellular location">
    <subcellularLocation>
        <location evidence="1">Nucleus</location>
    </subcellularLocation>
</comment>
<dbReference type="OrthoDB" id="10039931at2759"/>
<evidence type="ECO:0000256" key="3">
    <source>
        <dbReference type="ARBA" id="ARBA00022737"/>
    </source>
</evidence>
<comment type="caution">
    <text evidence="9">The sequence shown here is derived from an EMBL/GenBank/DDBJ whole genome shotgun (WGS) entry which is preliminary data.</text>
</comment>
<evidence type="ECO:0000256" key="6">
    <source>
        <dbReference type="ARBA" id="ARBA00023242"/>
    </source>
</evidence>
<keyword evidence="3" id="KW-0677">Repeat</keyword>
<gene>
    <name evidence="9" type="ORF">CBOVIS_LOCUS4215</name>
</gene>
<protein>
    <recommendedName>
        <fullName evidence="8">C2H2-type domain-containing protein</fullName>
    </recommendedName>
</protein>
<keyword evidence="6" id="KW-0539">Nucleus</keyword>
<evidence type="ECO:0000313" key="10">
    <source>
        <dbReference type="Proteomes" id="UP000494206"/>
    </source>
</evidence>
<dbReference type="PROSITE" id="PS50157">
    <property type="entry name" value="ZINC_FINGER_C2H2_2"/>
    <property type="match status" value="2"/>
</dbReference>
<reference evidence="9 10" key="1">
    <citation type="submission" date="2020-04" db="EMBL/GenBank/DDBJ databases">
        <authorList>
            <person name="Laetsch R D."/>
            <person name="Stevens L."/>
            <person name="Kumar S."/>
            <person name="Blaxter L. M."/>
        </authorList>
    </citation>
    <scope>NUCLEOTIDE SEQUENCE [LARGE SCALE GENOMIC DNA]</scope>
</reference>
<dbReference type="GO" id="GO:0005634">
    <property type="term" value="C:nucleus"/>
    <property type="evidence" value="ECO:0007669"/>
    <property type="project" value="UniProtKB-SubCell"/>
</dbReference>
<keyword evidence="10" id="KW-1185">Reference proteome</keyword>
<evidence type="ECO:0000256" key="1">
    <source>
        <dbReference type="ARBA" id="ARBA00004123"/>
    </source>
</evidence>
<dbReference type="Pfam" id="PF00096">
    <property type="entry name" value="zf-C2H2"/>
    <property type="match status" value="2"/>
</dbReference>
<evidence type="ECO:0000313" key="9">
    <source>
        <dbReference type="EMBL" id="CAB3401471.1"/>
    </source>
</evidence>
<feature type="domain" description="C2H2-type" evidence="8">
    <location>
        <begin position="174"/>
        <end position="201"/>
    </location>
</feature>
<dbReference type="InterPro" id="IPR036236">
    <property type="entry name" value="Znf_C2H2_sf"/>
</dbReference>
<feature type="domain" description="C2H2-type" evidence="8">
    <location>
        <begin position="205"/>
        <end position="233"/>
    </location>
</feature>
<dbReference type="SMART" id="SM00355">
    <property type="entry name" value="ZnF_C2H2"/>
    <property type="match status" value="3"/>
</dbReference>